<dbReference type="EMBL" id="MN738876">
    <property type="protein sequence ID" value="QHT29363.1"/>
    <property type="molecule type" value="Genomic_DNA"/>
</dbReference>
<proteinExistence type="predicted"/>
<accession>A0A6C0ELN8</accession>
<name>A0A6C0ELN8_9ZZZZ</name>
<dbReference type="AlphaFoldDB" id="A0A6C0ELN8"/>
<dbReference type="SUPFAM" id="SSF56281">
    <property type="entry name" value="Metallo-hydrolase/oxidoreductase"/>
    <property type="match status" value="1"/>
</dbReference>
<dbReference type="Gene3D" id="3.60.15.10">
    <property type="entry name" value="Ribonuclease Z/Hydroxyacylglutathione hydrolase-like"/>
    <property type="match status" value="1"/>
</dbReference>
<evidence type="ECO:0008006" key="2">
    <source>
        <dbReference type="Google" id="ProtNLM"/>
    </source>
</evidence>
<dbReference type="PANTHER" id="PTHR46504">
    <property type="entry name" value="TRNASE Z TRZ1"/>
    <property type="match status" value="1"/>
</dbReference>
<reference evidence="1" key="1">
    <citation type="journal article" date="2020" name="Nature">
        <title>Giant virus diversity and host interactions through global metagenomics.</title>
        <authorList>
            <person name="Schulz F."/>
            <person name="Roux S."/>
            <person name="Paez-Espino D."/>
            <person name="Jungbluth S."/>
            <person name="Walsh D.A."/>
            <person name="Denef V.J."/>
            <person name="McMahon K.D."/>
            <person name="Konstantinidis K.T."/>
            <person name="Eloe-Fadrosh E.A."/>
            <person name="Kyrpides N.C."/>
            <person name="Woyke T."/>
        </authorList>
    </citation>
    <scope>NUCLEOTIDE SEQUENCE</scope>
    <source>
        <strain evidence="1">GVMAG-M-3300005589-24</strain>
    </source>
</reference>
<protein>
    <recommendedName>
        <fullName evidence="2">Metallo-beta-lactamase domain-containing protein</fullName>
    </recommendedName>
</protein>
<dbReference type="InterPro" id="IPR036866">
    <property type="entry name" value="RibonucZ/Hydroxyglut_hydro"/>
</dbReference>
<evidence type="ECO:0000313" key="1">
    <source>
        <dbReference type="EMBL" id="QHT29363.1"/>
    </source>
</evidence>
<organism evidence="1">
    <name type="scientific">viral metagenome</name>
    <dbReference type="NCBI Taxonomy" id="1070528"/>
    <lineage>
        <taxon>unclassified sequences</taxon>
        <taxon>metagenomes</taxon>
        <taxon>organismal metagenomes</taxon>
    </lineage>
</organism>
<sequence length="277" mass="30923">MYSTVQAGNLILTGHCISTHGSVLVVENHKVAFDCGIIPEGMVGKLCSCRMVCITHGHADHISALHMDGHNRIVKSAKVADYVMPSCCVKPWLGIAKGFNVLNGKSSNAYVPFVKGAEDKDEFKLTKHLSVVAHKTIHRVKSLGYTLVETREKLRECFHNFPGKLLGKWKRHGVELSYAIRKPIFSYTGDTTIEGLLAEPDFLNSEVLVTECTFVDDDITVEEAKKRGHIHISELVAHQNKIKGILVLCHFSPRYSKAQVREAVKSQRWKQQPVLLI</sequence>
<dbReference type="PANTHER" id="PTHR46504:SF2">
    <property type="entry name" value="TRNASE Z TRZ1"/>
    <property type="match status" value="1"/>
</dbReference>